<comment type="similarity">
    <text evidence="1">Belongs to the protein kinase superfamily. CMGC Ser/Thr protein kinase family. CDC2/CDKX subfamily.</text>
</comment>
<evidence type="ECO:0000256" key="5">
    <source>
        <dbReference type="ARBA" id="ARBA00022777"/>
    </source>
</evidence>
<protein>
    <recommendedName>
        <fullName evidence="8">Protein kinase domain-containing protein</fullName>
    </recommendedName>
</protein>
<keyword evidence="2" id="KW-0723">Serine/threonine-protein kinase</keyword>
<dbReference type="PANTHER" id="PTHR24056:SF189">
    <property type="entry name" value="PROTEIN KINASE DOMAIN-CONTAINING PROTEIN"/>
    <property type="match status" value="1"/>
</dbReference>
<dbReference type="PROSITE" id="PS50011">
    <property type="entry name" value="PROTEIN_KINASE_DOM"/>
    <property type="match status" value="1"/>
</dbReference>
<dbReference type="GO" id="GO:0004674">
    <property type="term" value="F:protein serine/threonine kinase activity"/>
    <property type="evidence" value="ECO:0007669"/>
    <property type="project" value="UniProtKB-KW"/>
</dbReference>
<feature type="compositionally biased region" description="Basic and acidic residues" evidence="7">
    <location>
        <begin position="20"/>
        <end position="30"/>
    </location>
</feature>
<dbReference type="PROSITE" id="PS00108">
    <property type="entry name" value="PROTEIN_KINASE_ST"/>
    <property type="match status" value="1"/>
</dbReference>
<evidence type="ECO:0000256" key="2">
    <source>
        <dbReference type="ARBA" id="ARBA00022527"/>
    </source>
</evidence>
<reference evidence="9 10" key="1">
    <citation type="submission" date="2024-10" db="EMBL/GenBank/DDBJ databases">
        <authorList>
            <person name="Kim D."/>
        </authorList>
    </citation>
    <scope>NUCLEOTIDE SEQUENCE [LARGE SCALE GENOMIC DNA]</scope>
    <source>
        <strain evidence="9">BH-2024</strain>
    </source>
</reference>
<keyword evidence="6" id="KW-0067">ATP-binding</keyword>
<evidence type="ECO:0000256" key="6">
    <source>
        <dbReference type="ARBA" id="ARBA00022840"/>
    </source>
</evidence>
<evidence type="ECO:0000313" key="9">
    <source>
        <dbReference type="EMBL" id="KAL3116038.1"/>
    </source>
</evidence>
<dbReference type="SMART" id="SM00220">
    <property type="entry name" value="S_TKc"/>
    <property type="match status" value="1"/>
</dbReference>
<dbReference type="PANTHER" id="PTHR24056">
    <property type="entry name" value="CELL DIVISION PROTEIN KINASE"/>
    <property type="match status" value="1"/>
</dbReference>
<keyword evidence="5" id="KW-0418">Kinase</keyword>
<accession>A0ABD2LLP0</accession>
<evidence type="ECO:0000259" key="8">
    <source>
        <dbReference type="PROSITE" id="PS50011"/>
    </source>
</evidence>
<keyword evidence="3" id="KW-0808">Transferase</keyword>
<dbReference type="InterPro" id="IPR000719">
    <property type="entry name" value="Prot_kinase_dom"/>
</dbReference>
<evidence type="ECO:0000256" key="1">
    <source>
        <dbReference type="ARBA" id="ARBA00006485"/>
    </source>
</evidence>
<dbReference type="InterPro" id="IPR050108">
    <property type="entry name" value="CDK"/>
</dbReference>
<dbReference type="GO" id="GO:0005524">
    <property type="term" value="F:ATP binding"/>
    <property type="evidence" value="ECO:0007669"/>
    <property type="project" value="UniProtKB-KW"/>
</dbReference>
<keyword evidence="4" id="KW-0547">Nucleotide-binding</keyword>
<dbReference type="AlphaFoldDB" id="A0ABD2LLP0"/>
<dbReference type="EMBL" id="JBICBT010000362">
    <property type="protein sequence ID" value="KAL3116038.1"/>
    <property type="molecule type" value="Genomic_DNA"/>
</dbReference>
<gene>
    <name evidence="9" type="ORF">niasHT_007338</name>
</gene>
<dbReference type="Pfam" id="PF00069">
    <property type="entry name" value="Pkinase"/>
    <property type="match status" value="1"/>
</dbReference>
<feature type="region of interest" description="Disordered" evidence="7">
    <location>
        <begin position="92"/>
        <end position="168"/>
    </location>
</feature>
<dbReference type="Gene3D" id="3.30.200.20">
    <property type="entry name" value="Phosphorylase Kinase, domain 1"/>
    <property type="match status" value="1"/>
</dbReference>
<keyword evidence="10" id="KW-1185">Reference proteome</keyword>
<name>A0ABD2LLP0_9BILA</name>
<evidence type="ECO:0000256" key="3">
    <source>
        <dbReference type="ARBA" id="ARBA00022679"/>
    </source>
</evidence>
<organism evidence="9 10">
    <name type="scientific">Heterodera trifolii</name>
    <dbReference type="NCBI Taxonomy" id="157864"/>
    <lineage>
        <taxon>Eukaryota</taxon>
        <taxon>Metazoa</taxon>
        <taxon>Ecdysozoa</taxon>
        <taxon>Nematoda</taxon>
        <taxon>Chromadorea</taxon>
        <taxon>Rhabditida</taxon>
        <taxon>Tylenchina</taxon>
        <taxon>Tylenchomorpha</taxon>
        <taxon>Tylenchoidea</taxon>
        <taxon>Heteroderidae</taxon>
        <taxon>Heteroderinae</taxon>
        <taxon>Heterodera</taxon>
    </lineage>
</organism>
<evidence type="ECO:0000256" key="4">
    <source>
        <dbReference type="ARBA" id="ARBA00022741"/>
    </source>
</evidence>
<feature type="region of interest" description="Disordered" evidence="7">
    <location>
        <begin position="500"/>
        <end position="520"/>
    </location>
</feature>
<feature type="domain" description="Protein kinase" evidence="8">
    <location>
        <begin position="526"/>
        <end position="830"/>
    </location>
</feature>
<feature type="region of interest" description="Disordered" evidence="7">
    <location>
        <begin position="16"/>
        <end position="44"/>
    </location>
</feature>
<feature type="region of interest" description="Disordered" evidence="7">
    <location>
        <begin position="186"/>
        <end position="235"/>
    </location>
</feature>
<proteinExistence type="inferred from homology"/>
<feature type="compositionally biased region" description="Basic and acidic residues" evidence="7">
    <location>
        <begin position="187"/>
        <end position="212"/>
    </location>
</feature>
<evidence type="ECO:0000256" key="7">
    <source>
        <dbReference type="SAM" id="MobiDB-lite"/>
    </source>
</evidence>
<dbReference type="Proteomes" id="UP001620626">
    <property type="component" value="Unassembled WGS sequence"/>
</dbReference>
<sequence>MATVWSKFASQLSSWLSEMPSEKRRGRAETRPNGGDGVAGVRNSRSLSALSRRHNLVRTSKSSENLHRISLSSTATTIGNGQQRQKPFLAQFGLNGPNAHSEEGSVPCQNSRKGSVEGHQSPLTPARTKTRRFPFFGKENGTAAPGGEGESGYSSGSSSRRKKSNGRFVPCASSSSAFFLNLNARHKSNERERQQNSNKSTKEGKKEAEGTEKSNASTPSAETTSKQDEFSSGSAEEQKKRWWLVHHSHRHYRPPSFSSVPYVDENGCDDDFTQPISAQIVPGNDNARKRRPSAPTESAIVANALKGRSATIFPGQHYLISPPKRTLGQKRTESAFSALLSPSDAPFSSLFPTSISWSVQKGQCQCPPPPAPTGDAEMAQFESHHRNGSSSRNSMTKKRLVNALLNGRWRTADRESGRERGEKAEKRTTTERAKDSAGGRSRSVGANQQFRLSATMHSIRQPLEDDVLLMDSSSSSVLHALSPSNKYLFDFARQNTLPDKCSPMSESQRKPFPSLSHKKNGGLEQFRRMEKLGEGSYAVGNGKRETKEWHPSQFWTVWKSENRLDGSIVALKEIRLQEQEGLPFTAIREVSLLRALRHANIVRLHQIIIHQPHSLVLVFEFMNTDLAKHMEQFPHGLDSFRTKLFLFQLLRGLAFCHEQKILHRDLKPQNLLVNTNGELKLADFGLARAKSVPSRTFSHDVVTLWYRPPDVLLGSTVYSTPLDMWGVGCIFAEMCVGSALFPGASDALDQLDRIFSVRGTPSANHWPEALLLPKWDQFQLEDYQEMDWMDVDAKLMFKLDEQGRNLLTQLLTLDPRKRISAAGAMLHKYFNELPKTLHALSPTESIFAAFDGIIQQQKLSIASETTNDSDERKTCYV</sequence>
<evidence type="ECO:0000313" key="10">
    <source>
        <dbReference type="Proteomes" id="UP001620626"/>
    </source>
</evidence>
<dbReference type="Gene3D" id="1.10.510.10">
    <property type="entry name" value="Transferase(Phosphotransferase) domain 1"/>
    <property type="match status" value="1"/>
</dbReference>
<comment type="caution">
    <text evidence="9">The sequence shown here is derived from an EMBL/GenBank/DDBJ whole genome shotgun (WGS) entry which is preliminary data.</text>
</comment>
<dbReference type="InterPro" id="IPR011009">
    <property type="entry name" value="Kinase-like_dom_sf"/>
</dbReference>
<dbReference type="InterPro" id="IPR008271">
    <property type="entry name" value="Ser/Thr_kinase_AS"/>
</dbReference>
<feature type="compositionally biased region" description="Basic and acidic residues" evidence="7">
    <location>
        <begin position="410"/>
        <end position="437"/>
    </location>
</feature>
<dbReference type="SUPFAM" id="SSF56112">
    <property type="entry name" value="Protein kinase-like (PK-like)"/>
    <property type="match status" value="1"/>
</dbReference>
<feature type="compositionally biased region" description="Polar residues" evidence="7">
    <location>
        <begin position="215"/>
        <end position="235"/>
    </location>
</feature>
<dbReference type="FunFam" id="1.10.510.10:FF:000611">
    <property type="entry name" value="CMGC family protein kinase"/>
    <property type="match status" value="1"/>
</dbReference>
<feature type="region of interest" description="Disordered" evidence="7">
    <location>
        <begin position="362"/>
        <end position="446"/>
    </location>
</feature>